<evidence type="ECO:0000259" key="2">
    <source>
        <dbReference type="PROSITE" id="PS50943"/>
    </source>
</evidence>
<dbReference type="PROSITE" id="PS50943">
    <property type="entry name" value="HTH_CROC1"/>
    <property type="match status" value="1"/>
</dbReference>
<dbReference type="Gene3D" id="1.10.260.40">
    <property type="entry name" value="lambda repressor-like DNA-binding domains"/>
    <property type="match status" value="1"/>
</dbReference>
<dbReference type="InterPro" id="IPR011990">
    <property type="entry name" value="TPR-like_helical_dom_sf"/>
</dbReference>
<evidence type="ECO:0000256" key="1">
    <source>
        <dbReference type="ARBA" id="ARBA00023125"/>
    </source>
</evidence>
<dbReference type="CDD" id="cd00093">
    <property type="entry name" value="HTH_XRE"/>
    <property type="match status" value="1"/>
</dbReference>
<organism evidence="3 4">
    <name type="scientific">Schaedlerella arabinosiphila</name>
    <dbReference type="NCBI Taxonomy" id="2044587"/>
    <lineage>
        <taxon>Bacteria</taxon>
        <taxon>Bacillati</taxon>
        <taxon>Bacillota</taxon>
        <taxon>Clostridia</taxon>
        <taxon>Lachnospirales</taxon>
        <taxon>Lachnospiraceae</taxon>
        <taxon>Schaedlerella</taxon>
    </lineage>
</organism>
<dbReference type="InterPro" id="IPR001387">
    <property type="entry name" value="Cro/C1-type_HTH"/>
</dbReference>
<protein>
    <submittedName>
        <fullName evidence="3">Helix-turn-helix domain-containing protein</fullName>
    </submittedName>
</protein>
<evidence type="ECO:0000313" key="3">
    <source>
        <dbReference type="EMBL" id="RRK34156.1"/>
    </source>
</evidence>
<dbReference type="SUPFAM" id="SSF48452">
    <property type="entry name" value="TPR-like"/>
    <property type="match status" value="1"/>
</dbReference>
<sequence>MDIERTVLCENLKKFRLAKNFTQEQVADILNVNTQTVSRWECGTTLPDVLSLPVLAGIYGVTIDDFYKKNPEAYDNYAQRLAAVYEKTRNPDDFMNCLYEYKKLIKEGTLSIEDKWNYAAIHQWMLEYCQNEAMKWYDNILNGGPDLDEHSFYRACACRISLLSTLGKGEEAILQQKARADADPENPQEMDLLLDAYICAGKIQEAYDCFLRAIEKFPDAWTLYINGGEVCEKLKKYEEAIWCYDKAGEIGTFFFDELYSKAMLYEKTGDYGKACELYGEIAEKLRRKGFDVEADMAQRSAEKDGFMAKEKEDHESEE</sequence>
<dbReference type="PANTHER" id="PTHR46558:SF11">
    <property type="entry name" value="HTH-TYPE TRANSCRIPTIONAL REGULATOR XRE"/>
    <property type="match status" value="1"/>
</dbReference>
<dbReference type="Gene3D" id="1.25.40.10">
    <property type="entry name" value="Tetratricopeptide repeat domain"/>
    <property type="match status" value="1"/>
</dbReference>
<keyword evidence="4" id="KW-1185">Reference proteome</keyword>
<dbReference type="Proteomes" id="UP000274920">
    <property type="component" value="Unassembled WGS sequence"/>
</dbReference>
<reference evidence="3" key="1">
    <citation type="submission" date="2018-10" db="EMBL/GenBank/DDBJ databases">
        <title>Schaedlerella arabinophila gen. nov. sp. nov., isolated from the mouse intestinal tract and comparative analysis with the genome of the closely related altered Schaedler flora strain ASF502.</title>
        <authorList>
            <person name="Miyake S."/>
            <person name="Soh M."/>
            <person name="Seedorf H."/>
        </authorList>
    </citation>
    <scope>NUCLEOTIDE SEQUENCE [LARGE SCALE GENOMIC DNA]</scope>
    <source>
        <strain evidence="3">DSM 106076</strain>
    </source>
</reference>
<name>A0A426DN34_9FIRM</name>
<dbReference type="InterPro" id="IPR019734">
    <property type="entry name" value="TPR_rpt"/>
</dbReference>
<dbReference type="PANTHER" id="PTHR46558">
    <property type="entry name" value="TRACRIPTIONAL REGULATORY PROTEIN-RELATED-RELATED"/>
    <property type="match status" value="1"/>
</dbReference>
<proteinExistence type="predicted"/>
<feature type="domain" description="HTH cro/C1-type" evidence="2">
    <location>
        <begin position="12"/>
        <end position="66"/>
    </location>
</feature>
<dbReference type="SMART" id="SM00530">
    <property type="entry name" value="HTH_XRE"/>
    <property type="match status" value="1"/>
</dbReference>
<comment type="caution">
    <text evidence="3">The sequence shown here is derived from an EMBL/GenBank/DDBJ whole genome shotgun (WGS) entry which is preliminary data.</text>
</comment>
<keyword evidence="1" id="KW-0238">DNA-binding</keyword>
<dbReference type="InterPro" id="IPR010982">
    <property type="entry name" value="Lambda_DNA-bd_dom_sf"/>
</dbReference>
<evidence type="ECO:0000313" key="4">
    <source>
        <dbReference type="Proteomes" id="UP000274920"/>
    </source>
</evidence>
<dbReference type="EMBL" id="RHJS01000002">
    <property type="protein sequence ID" value="RRK34156.1"/>
    <property type="molecule type" value="Genomic_DNA"/>
</dbReference>
<dbReference type="RefSeq" id="WP_016297015.1">
    <property type="nucleotide sequence ID" value="NZ_RHJS01000002.1"/>
</dbReference>
<dbReference type="SMART" id="SM00028">
    <property type="entry name" value="TPR"/>
    <property type="match status" value="3"/>
</dbReference>
<dbReference type="AlphaFoldDB" id="A0A426DN34"/>
<dbReference type="GO" id="GO:0003677">
    <property type="term" value="F:DNA binding"/>
    <property type="evidence" value="ECO:0007669"/>
    <property type="project" value="UniProtKB-KW"/>
</dbReference>
<gene>
    <name evidence="3" type="ORF">EBB54_24595</name>
</gene>
<dbReference type="Pfam" id="PF01381">
    <property type="entry name" value="HTH_3"/>
    <property type="match status" value="1"/>
</dbReference>
<dbReference type="SUPFAM" id="SSF47413">
    <property type="entry name" value="lambda repressor-like DNA-binding domains"/>
    <property type="match status" value="1"/>
</dbReference>
<accession>A0A426DN34</accession>